<sequence>MKILVAGATGKTGLRLVKELKTRGHDPIALVRDGSDKSALPEDVELRHGDLADLNDTVCEGCDVVVFAAGSGSSTGPDMTDKIDRDGAKRLIDLAVQSKVSRFVMLSTVGADNPDVDSKLAHYLQAKHDADEHLMASGIEYAILRPVALTEEDGTRDIRLGEDVDVEATAARGDVAFLLANAVEDNEWPGKALLMQSA</sequence>
<dbReference type="Gene3D" id="3.40.50.720">
    <property type="entry name" value="NAD(P)-binding Rossmann-like Domain"/>
    <property type="match status" value="1"/>
</dbReference>
<proteinExistence type="predicted"/>
<dbReference type="InterPro" id="IPR036291">
    <property type="entry name" value="NAD(P)-bd_dom_sf"/>
</dbReference>
<accession>X7EHA8</accession>
<dbReference type="InterPro" id="IPR016040">
    <property type="entry name" value="NAD(P)-bd_dom"/>
</dbReference>
<dbReference type="PATRIC" id="fig|1449350.3.peg.1710"/>
<dbReference type="RefSeq" id="WP_037260862.1">
    <property type="nucleotide sequence ID" value="NZ_JALZ01000006.1"/>
</dbReference>
<dbReference type="Pfam" id="PF13460">
    <property type="entry name" value="NAD_binding_10"/>
    <property type="match status" value="1"/>
</dbReference>
<gene>
    <name evidence="2" type="ORF">OCH239_18545</name>
</gene>
<dbReference type="Proteomes" id="UP000022447">
    <property type="component" value="Unassembled WGS sequence"/>
</dbReference>
<protein>
    <submittedName>
        <fullName evidence="2">Oxidoreductase</fullName>
    </submittedName>
</protein>
<dbReference type="CDD" id="cd05243">
    <property type="entry name" value="SDR_a5"/>
    <property type="match status" value="1"/>
</dbReference>
<reference evidence="2 3" key="1">
    <citation type="submission" date="2014-01" db="EMBL/GenBank/DDBJ databases">
        <title>Roseivivax halodurans JCM 10272 Genome Sequencing.</title>
        <authorList>
            <person name="Lai Q."/>
            <person name="Li G."/>
            <person name="Shao Z."/>
        </authorList>
    </citation>
    <scope>NUCLEOTIDE SEQUENCE [LARGE SCALE GENOMIC DNA]</scope>
    <source>
        <strain evidence="2 3">JCM 10272</strain>
    </source>
</reference>
<evidence type="ECO:0000313" key="2">
    <source>
        <dbReference type="EMBL" id="ETX15270.1"/>
    </source>
</evidence>
<evidence type="ECO:0000313" key="3">
    <source>
        <dbReference type="Proteomes" id="UP000022447"/>
    </source>
</evidence>
<dbReference type="SUPFAM" id="SSF51735">
    <property type="entry name" value="NAD(P)-binding Rossmann-fold domains"/>
    <property type="match status" value="1"/>
</dbReference>
<dbReference type="OrthoDB" id="367683at2"/>
<dbReference type="PANTHER" id="PTHR15020:SF50">
    <property type="entry name" value="UPF0659 PROTEIN YMR090W"/>
    <property type="match status" value="1"/>
</dbReference>
<dbReference type="STRING" id="1449350.OCH239_18545"/>
<dbReference type="AlphaFoldDB" id="X7EHA8"/>
<keyword evidence="3" id="KW-1185">Reference proteome</keyword>
<dbReference type="EMBL" id="JALZ01000006">
    <property type="protein sequence ID" value="ETX15270.1"/>
    <property type="molecule type" value="Genomic_DNA"/>
</dbReference>
<feature type="domain" description="NAD(P)-binding" evidence="1">
    <location>
        <begin position="7"/>
        <end position="185"/>
    </location>
</feature>
<evidence type="ECO:0000259" key="1">
    <source>
        <dbReference type="Pfam" id="PF13460"/>
    </source>
</evidence>
<name>X7EHA8_9RHOB</name>
<comment type="caution">
    <text evidence="2">The sequence shown here is derived from an EMBL/GenBank/DDBJ whole genome shotgun (WGS) entry which is preliminary data.</text>
</comment>
<organism evidence="2 3">
    <name type="scientific">Roseivivax halodurans JCM 10272</name>
    <dbReference type="NCBI Taxonomy" id="1449350"/>
    <lineage>
        <taxon>Bacteria</taxon>
        <taxon>Pseudomonadati</taxon>
        <taxon>Pseudomonadota</taxon>
        <taxon>Alphaproteobacteria</taxon>
        <taxon>Rhodobacterales</taxon>
        <taxon>Roseobacteraceae</taxon>
        <taxon>Roseivivax</taxon>
    </lineage>
</organism>
<dbReference type="PANTHER" id="PTHR15020">
    <property type="entry name" value="FLAVIN REDUCTASE-RELATED"/>
    <property type="match status" value="1"/>
</dbReference>
<dbReference type="eggNOG" id="COG0702">
    <property type="taxonomic scope" value="Bacteria"/>
</dbReference>